<evidence type="ECO:0000313" key="3">
    <source>
        <dbReference type="EMBL" id="MCG2587905.1"/>
    </source>
</evidence>
<protein>
    <submittedName>
        <fullName evidence="3">DUF3365 domain-containing protein</fullName>
    </submittedName>
</protein>
<dbReference type="Pfam" id="PF11845">
    <property type="entry name" value="Tll0287-like"/>
    <property type="match status" value="1"/>
</dbReference>
<reference evidence="3" key="1">
    <citation type="submission" date="2022-01" db="EMBL/GenBank/DDBJ databases">
        <authorList>
            <person name="Wang Y."/>
        </authorList>
    </citation>
    <scope>NUCLEOTIDE SEQUENCE</scope>
    <source>
        <strain evidence="3">WB101</strain>
    </source>
</reference>
<organism evidence="3 4">
    <name type="scientific">Rhodohalobacter sulfatireducens</name>
    <dbReference type="NCBI Taxonomy" id="2911366"/>
    <lineage>
        <taxon>Bacteria</taxon>
        <taxon>Pseudomonadati</taxon>
        <taxon>Balneolota</taxon>
        <taxon>Balneolia</taxon>
        <taxon>Balneolales</taxon>
        <taxon>Balneolaceae</taxon>
        <taxon>Rhodohalobacter</taxon>
    </lineage>
</organism>
<keyword evidence="1" id="KW-0732">Signal</keyword>
<feature type="signal peptide" evidence="1">
    <location>
        <begin position="1"/>
        <end position="21"/>
    </location>
</feature>
<dbReference type="EMBL" id="JAKLWS010000004">
    <property type="protein sequence ID" value="MCG2587905.1"/>
    <property type="molecule type" value="Genomic_DNA"/>
</dbReference>
<dbReference type="InterPro" id="IPR021796">
    <property type="entry name" value="Tll0287-like_dom"/>
</dbReference>
<dbReference type="Proteomes" id="UP001165366">
    <property type="component" value="Unassembled WGS sequence"/>
</dbReference>
<evidence type="ECO:0000259" key="2">
    <source>
        <dbReference type="Pfam" id="PF11845"/>
    </source>
</evidence>
<keyword evidence="4" id="KW-1185">Reference proteome</keyword>
<dbReference type="RefSeq" id="WP_237852748.1">
    <property type="nucleotide sequence ID" value="NZ_JAKLWS010000004.1"/>
</dbReference>
<comment type="caution">
    <text evidence="3">The sequence shown here is derived from an EMBL/GenBank/DDBJ whole genome shotgun (WGS) entry which is preliminary data.</text>
</comment>
<sequence>MNSHFLRLLLLSIVISASSFGCQNRESSSEKTLSKEDLSAYKQKGGEFVEATQKVLASNLVGAIQEKGTEGALEFCNIQAIPLTDSMAVELQAHIKRVTDQPRNPDNLANESELEYIRSAKSDLSEGNEVTPAIHYANGKVVGYYPIITNQLCMQCHGNENSQINQATLEQIKTLYPDDQATGYDVGELRGIWVVEMEEQSE</sequence>
<name>A0ABS9KAM2_9BACT</name>
<proteinExistence type="predicted"/>
<feature type="chain" id="PRO_5045562747" evidence="1">
    <location>
        <begin position="22"/>
        <end position="202"/>
    </location>
</feature>
<reference evidence="3" key="2">
    <citation type="submission" date="2024-05" db="EMBL/GenBank/DDBJ databases">
        <title>Rhodohalobacter halophilus gen. nov., sp. nov., a moderately halophilic member of the family Balneolaceae.</title>
        <authorList>
            <person name="Xia J."/>
        </authorList>
    </citation>
    <scope>NUCLEOTIDE SEQUENCE</scope>
    <source>
        <strain evidence="3">WB101</strain>
    </source>
</reference>
<gene>
    <name evidence="3" type="ORF">L6773_04975</name>
</gene>
<evidence type="ECO:0000313" key="4">
    <source>
        <dbReference type="Proteomes" id="UP001165366"/>
    </source>
</evidence>
<dbReference type="PROSITE" id="PS51257">
    <property type="entry name" value="PROKAR_LIPOPROTEIN"/>
    <property type="match status" value="1"/>
</dbReference>
<accession>A0ABS9KAM2</accession>
<feature type="domain" description="Tll0287-like" evidence="2">
    <location>
        <begin position="51"/>
        <end position="196"/>
    </location>
</feature>
<evidence type="ECO:0000256" key="1">
    <source>
        <dbReference type="SAM" id="SignalP"/>
    </source>
</evidence>